<dbReference type="CDD" id="cd05117">
    <property type="entry name" value="STKc_CAMK"/>
    <property type="match status" value="1"/>
</dbReference>
<dbReference type="InterPro" id="IPR011009">
    <property type="entry name" value="Kinase-like_dom_sf"/>
</dbReference>
<evidence type="ECO:0000313" key="20">
    <source>
        <dbReference type="EMBL" id="CAE4588460.1"/>
    </source>
</evidence>
<feature type="region of interest" description="Disordered" evidence="18">
    <location>
        <begin position="51"/>
        <end position="70"/>
    </location>
</feature>
<dbReference type="FunFam" id="3.30.200.20:FF:000315">
    <property type="entry name" value="Calcium-dependent protein kinase 3"/>
    <property type="match status" value="1"/>
</dbReference>
<feature type="cross-link" description="Glycyl lysine isopeptide (Lys-Gly) (interchain with G-Cter in SUMO2)" evidence="16">
    <location>
        <position position="269"/>
    </location>
</feature>
<feature type="compositionally biased region" description="Basic and acidic residues" evidence="18">
    <location>
        <begin position="1"/>
        <end position="20"/>
    </location>
</feature>
<feature type="compositionally biased region" description="Basic and acidic residues" evidence="18">
    <location>
        <begin position="480"/>
        <end position="498"/>
    </location>
</feature>
<evidence type="ECO:0000256" key="9">
    <source>
        <dbReference type="ARBA" id="ARBA00022837"/>
    </source>
</evidence>
<evidence type="ECO:0000259" key="19">
    <source>
        <dbReference type="PROSITE" id="PS50011"/>
    </source>
</evidence>
<dbReference type="InterPro" id="IPR017441">
    <property type="entry name" value="Protein_kinase_ATP_BS"/>
</dbReference>
<evidence type="ECO:0000256" key="5">
    <source>
        <dbReference type="ARBA" id="ARBA00022723"/>
    </source>
</evidence>
<organism evidence="20">
    <name type="scientific">Ditylum brightwellii</name>
    <dbReference type="NCBI Taxonomy" id="49249"/>
    <lineage>
        <taxon>Eukaryota</taxon>
        <taxon>Sar</taxon>
        <taxon>Stramenopiles</taxon>
        <taxon>Ochrophyta</taxon>
        <taxon>Bacillariophyta</taxon>
        <taxon>Mediophyceae</taxon>
        <taxon>Lithodesmiophycidae</taxon>
        <taxon>Lithodesmiales</taxon>
        <taxon>Lithodesmiaceae</taxon>
        <taxon>Ditylum</taxon>
    </lineage>
</organism>
<evidence type="ECO:0000256" key="14">
    <source>
        <dbReference type="PIRSR" id="PIRSR630616-1"/>
    </source>
</evidence>
<evidence type="ECO:0000256" key="2">
    <source>
        <dbReference type="ARBA" id="ARBA00012513"/>
    </source>
</evidence>
<evidence type="ECO:0000256" key="7">
    <source>
        <dbReference type="ARBA" id="ARBA00022741"/>
    </source>
</evidence>
<dbReference type="GO" id="GO:0046872">
    <property type="term" value="F:metal ion binding"/>
    <property type="evidence" value="ECO:0007669"/>
    <property type="project" value="UniProtKB-KW"/>
</dbReference>
<feature type="binding site" evidence="15">
    <location>
        <begin position="271"/>
        <end position="272"/>
    </location>
    <ligand>
        <name>ATP</name>
        <dbReference type="ChEBI" id="CHEBI:30616"/>
    </ligand>
</feature>
<feature type="compositionally biased region" description="Basic residues" evidence="18">
    <location>
        <begin position="453"/>
        <end position="473"/>
    </location>
</feature>
<protein>
    <recommendedName>
        <fullName evidence="2">non-specific serine/threonine protein kinase</fullName>
        <ecNumber evidence="2">2.7.11.1</ecNumber>
    </recommendedName>
</protein>
<keyword evidence="9" id="KW-0106">Calcium</keyword>
<evidence type="ECO:0000256" key="10">
    <source>
        <dbReference type="ARBA" id="ARBA00022840"/>
    </source>
</evidence>
<dbReference type="Pfam" id="PF00069">
    <property type="entry name" value="Pkinase"/>
    <property type="match status" value="1"/>
</dbReference>
<comment type="similarity">
    <text evidence="11">Belongs to the protein kinase superfamily. Ser/Thr protein kinase family. CDPK subfamily.</text>
</comment>
<dbReference type="FunFam" id="1.10.510.10:FF:000571">
    <property type="entry name" value="Maternal embryonic leucine zipper kinase"/>
    <property type="match status" value="1"/>
</dbReference>
<evidence type="ECO:0000256" key="11">
    <source>
        <dbReference type="ARBA" id="ARBA00024334"/>
    </source>
</evidence>
<evidence type="ECO:0000256" key="13">
    <source>
        <dbReference type="ARBA" id="ARBA00048679"/>
    </source>
</evidence>
<dbReference type="SMART" id="SM00220">
    <property type="entry name" value="S_TKc"/>
    <property type="match status" value="1"/>
</dbReference>
<evidence type="ECO:0000256" key="4">
    <source>
        <dbReference type="ARBA" id="ARBA00022679"/>
    </source>
</evidence>
<evidence type="ECO:0000256" key="6">
    <source>
        <dbReference type="ARBA" id="ARBA00022737"/>
    </source>
</evidence>
<dbReference type="GO" id="GO:0004674">
    <property type="term" value="F:protein serine/threonine kinase activity"/>
    <property type="evidence" value="ECO:0007669"/>
    <property type="project" value="UniProtKB-KW"/>
</dbReference>
<accession>A0A7S4QNM8</accession>
<dbReference type="EMBL" id="HBNS01006365">
    <property type="protein sequence ID" value="CAE4588460.1"/>
    <property type="molecule type" value="Transcribed_RNA"/>
</dbReference>
<comment type="cofactor">
    <cofactor evidence="1">
        <name>Mg(2+)</name>
        <dbReference type="ChEBI" id="CHEBI:18420"/>
    </cofactor>
</comment>
<evidence type="ECO:0000256" key="17">
    <source>
        <dbReference type="PROSITE-ProRule" id="PRU10141"/>
    </source>
</evidence>
<dbReference type="AlphaFoldDB" id="A0A7S4QNM8"/>
<comment type="catalytic activity">
    <reaction evidence="12">
        <text>L-threonyl-[protein] + ATP = O-phospho-L-threonyl-[protein] + ADP + H(+)</text>
        <dbReference type="Rhea" id="RHEA:46608"/>
        <dbReference type="Rhea" id="RHEA-COMP:11060"/>
        <dbReference type="Rhea" id="RHEA-COMP:11605"/>
        <dbReference type="ChEBI" id="CHEBI:15378"/>
        <dbReference type="ChEBI" id="CHEBI:30013"/>
        <dbReference type="ChEBI" id="CHEBI:30616"/>
        <dbReference type="ChEBI" id="CHEBI:61977"/>
        <dbReference type="ChEBI" id="CHEBI:456216"/>
        <dbReference type="EC" id="2.7.11.1"/>
    </reaction>
</comment>
<reference evidence="20" key="1">
    <citation type="submission" date="2021-01" db="EMBL/GenBank/DDBJ databases">
        <authorList>
            <person name="Corre E."/>
            <person name="Pelletier E."/>
            <person name="Niang G."/>
            <person name="Scheremetjew M."/>
            <person name="Finn R."/>
            <person name="Kale V."/>
            <person name="Holt S."/>
            <person name="Cochrane G."/>
            <person name="Meng A."/>
            <person name="Brown T."/>
            <person name="Cohen L."/>
        </authorList>
    </citation>
    <scope>NUCLEOTIDE SEQUENCE</scope>
    <source>
        <strain evidence="20">GSO104</strain>
    </source>
</reference>
<evidence type="ECO:0000256" key="16">
    <source>
        <dbReference type="PIRSR" id="PIRSR630616-3"/>
    </source>
</evidence>
<feature type="binding site" evidence="15 17">
    <location>
        <position position="171"/>
    </location>
    <ligand>
        <name>ATP</name>
        <dbReference type="ChEBI" id="CHEBI:30616"/>
    </ligand>
</feature>
<dbReference type="InterPro" id="IPR030616">
    <property type="entry name" value="Aur-like"/>
</dbReference>
<dbReference type="EC" id="2.7.11.1" evidence="2"/>
<evidence type="ECO:0000256" key="12">
    <source>
        <dbReference type="ARBA" id="ARBA00047899"/>
    </source>
</evidence>
<feature type="active site" description="Proton acceptor" evidence="14">
    <location>
        <position position="267"/>
    </location>
</feature>
<proteinExistence type="inferred from homology"/>
<dbReference type="PROSITE" id="PS50011">
    <property type="entry name" value="PROTEIN_KINASE_DOM"/>
    <property type="match status" value="1"/>
</dbReference>
<dbReference type="PROSITE" id="PS00107">
    <property type="entry name" value="PROTEIN_KINASE_ATP"/>
    <property type="match status" value="1"/>
</dbReference>
<dbReference type="GO" id="GO:0005524">
    <property type="term" value="F:ATP binding"/>
    <property type="evidence" value="ECO:0007669"/>
    <property type="project" value="UniProtKB-UniRule"/>
</dbReference>
<evidence type="ECO:0000256" key="15">
    <source>
        <dbReference type="PIRSR" id="PIRSR630616-2"/>
    </source>
</evidence>
<sequence>MGGKASKESGTRKGFHEVPKKNNSMSSVDSEDEDCGCSGGNPFMLFCPPGKGEGKRRVSDPMGTPLPNTPMAVRRQRNYEHTNQVFSSRYDGLEKEVSGVLETEAEGNTKGSVKIPTVDWSVPPNAEIHEGKDMERELYAKYDLCEVLGVGSTSTCHRCVNRQTQQSYACKVIDKKHMEQRFKGMIEQFHTEIQALRSLHHPNIIRLFDVYITEDKIYIIMELMEGGELFDYVVKKGTLTEEEASRIVRKVTSALVYMHAKNIIHRDLKPENLLLTRKPRTPLDDIEVKIIDFGLSKCMHEPVARSFLGTRGYLAPEMLQRRDYSRAVDAWALGVITFVLLCGCLPFDDDANSIPTDDVLKAKFTLRFPRWAKNVSPSAKDLLSHLLDVNSRTRYTAEQAFMHPWVKGESAPKESLLQSPARIRHSPATRKRVNGNGAVGGSNNNGANTSNVTRHHASPHRQYHSRHQRKKQYKSNAIPTHHDHGEYSAASSRDDSRGTARNPGGYLGKPVLIRKKSI</sequence>
<name>A0A7S4QNM8_9STRA</name>
<feature type="region of interest" description="Disordered" evidence="18">
    <location>
        <begin position="409"/>
        <end position="518"/>
    </location>
</feature>
<comment type="catalytic activity">
    <reaction evidence="13">
        <text>L-seryl-[protein] + ATP = O-phospho-L-seryl-[protein] + ADP + H(+)</text>
        <dbReference type="Rhea" id="RHEA:17989"/>
        <dbReference type="Rhea" id="RHEA-COMP:9863"/>
        <dbReference type="Rhea" id="RHEA-COMP:11604"/>
        <dbReference type="ChEBI" id="CHEBI:15378"/>
        <dbReference type="ChEBI" id="CHEBI:29999"/>
        <dbReference type="ChEBI" id="CHEBI:30616"/>
        <dbReference type="ChEBI" id="CHEBI:83421"/>
        <dbReference type="ChEBI" id="CHEBI:456216"/>
        <dbReference type="EC" id="2.7.11.1"/>
    </reaction>
</comment>
<keyword evidence="7 15" id="KW-0547">Nucleotide-binding</keyword>
<evidence type="ECO:0000256" key="1">
    <source>
        <dbReference type="ARBA" id="ARBA00001946"/>
    </source>
</evidence>
<evidence type="ECO:0000256" key="3">
    <source>
        <dbReference type="ARBA" id="ARBA00022527"/>
    </source>
</evidence>
<feature type="binding site" evidence="15">
    <location>
        <position position="292"/>
    </location>
    <ligand>
        <name>ATP</name>
        <dbReference type="ChEBI" id="CHEBI:30616"/>
    </ligand>
</feature>
<dbReference type="Gene3D" id="1.10.510.10">
    <property type="entry name" value="Transferase(Phosphotransferase) domain 1"/>
    <property type="match status" value="1"/>
</dbReference>
<keyword evidence="3" id="KW-0723">Serine/threonine-protein kinase</keyword>
<feature type="domain" description="Protein kinase" evidence="19">
    <location>
        <begin position="142"/>
        <end position="406"/>
    </location>
</feature>
<evidence type="ECO:0000256" key="8">
    <source>
        <dbReference type="ARBA" id="ARBA00022777"/>
    </source>
</evidence>
<evidence type="ECO:0000256" key="18">
    <source>
        <dbReference type="SAM" id="MobiDB-lite"/>
    </source>
</evidence>
<dbReference type="InterPro" id="IPR008271">
    <property type="entry name" value="Ser/Thr_kinase_AS"/>
</dbReference>
<gene>
    <name evidence="20" type="ORF">DBRI00130_LOCUS5146</name>
</gene>
<keyword evidence="4" id="KW-0808">Transferase</keyword>
<keyword evidence="5" id="KW-0479">Metal-binding</keyword>
<keyword evidence="6" id="KW-0677">Repeat</keyword>
<dbReference type="InterPro" id="IPR000719">
    <property type="entry name" value="Prot_kinase_dom"/>
</dbReference>
<feature type="compositionally biased region" description="Low complexity" evidence="18">
    <location>
        <begin position="441"/>
        <end position="452"/>
    </location>
</feature>
<feature type="region of interest" description="Disordered" evidence="18">
    <location>
        <begin position="1"/>
        <end position="35"/>
    </location>
</feature>
<keyword evidence="10 15" id="KW-0067">ATP-binding</keyword>
<keyword evidence="8" id="KW-0418">Kinase</keyword>
<dbReference type="SUPFAM" id="SSF56112">
    <property type="entry name" value="Protein kinase-like (PK-like)"/>
    <property type="match status" value="1"/>
</dbReference>
<feature type="compositionally biased region" description="Basic residues" evidence="18">
    <location>
        <begin position="422"/>
        <end position="433"/>
    </location>
</feature>
<dbReference type="PANTHER" id="PTHR24350">
    <property type="entry name" value="SERINE/THREONINE-PROTEIN KINASE IAL-RELATED"/>
    <property type="match status" value="1"/>
</dbReference>
<dbReference type="PROSITE" id="PS00108">
    <property type="entry name" value="PROTEIN_KINASE_ST"/>
    <property type="match status" value="1"/>
</dbReference>